<dbReference type="Proteomes" id="UP000028631">
    <property type="component" value="Unassembled WGS sequence"/>
</dbReference>
<dbReference type="OrthoDB" id="9797162at2"/>
<proteinExistence type="predicted"/>
<comment type="caution">
    <text evidence="1">The sequence shown here is derived from an EMBL/GenBank/DDBJ whole genome shotgun (WGS) entry which is preliminary data.</text>
</comment>
<dbReference type="InterPro" id="IPR014825">
    <property type="entry name" value="DNA_alkylation"/>
</dbReference>
<dbReference type="AlphaFoldDB" id="A0A085VEF9"/>
<evidence type="ECO:0000313" key="2">
    <source>
        <dbReference type="Proteomes" id="UP000028631"/>
    </source>
</evidence>
<protein>
    <submittedName>
        <fullName evidence="1">DNA alkylation repair protein</fullName>
    </submittedName>
</protein>
<evidence type="ECO:0000313" key="1">
    <source>
        <dbReference type="EMBL" id="KFE53822.1"/>
    </source>
</evidence>
<dbReference type="Pfam" id="PF08713">
    <property type="entry name" value="DNA_alkylation"/>
    <property type="match status" value="1"/>
</dbReference>
<accession>A0A085VEF9</accession>
<reference evidence="1 2" key="1">
    <citation type="submission" date="2014-07" db="EMBL/GenBank/DDBJ databases">
        <title>Draft Genome Sequences of Environmental Pseudomonas syringae strains.</title>
        <authorList>
            <person name="Baltrus D.A."/>
            <person name="Berge O."/>
            <person name="Morris C."/>
        </authorList>
    </citation>
    <scope>NUCLEOTIDE SEQUENCE [LARGE SCALE GENOMIC DNA]</scope>
    <source>
        <strain evidence="1 2">GAW0119</strain>
    </source>
</reference>
<keyword evidence="2" id="KW-1185">Reference proteome</keyword>
<name>A0A085VEF9_PSESX</name>
<sequence>MTDTPQAAPALKEIFNLARLQHIAEQTTAVYPGFDTPAFLAHVAHDLDSQSLMQRLNRVSRGLHAGLPTDYPEALAILYALAPRLNSSFVSLILPEYVALYGQHDFERSMQALKFFTTFGSSEFAVRHFLRLDLPRALGIMQGWSQDENEHVRRLASEGSRPRLPWSFRIEPLLADPSPVLSILENLKADSSLYVRKSVANHLNDITKDNPDWVLDYLEGWSLENPHTAWIARHALRSLIKKGDRRALGIMGAGHRADVRVDQLSVSPQSIRLGETLSLEFRVTSTSARSQRLIIDYAIHYVKKSGGTSAKVFKLKTLELGAGESLIVTRKPQLRNFTTRVHYAGRHELDVLINGECLGKGSFDLQL</sequence>
<dbReference type="Gene3D" id="1.25.40.290">
    <property type="entry name" value="ARM repeat domains"/>
    <property type="match status" value="1"/>
</dbReference>
<dbReference type="EMBL" id="JPQU01000053">
    <property type="protein sequence ID" value="KFE53822.1"/>
    <property type="molecule type" value="Genomic_DNA"/>
</dbReference>
<organism evidence="1 2">
    <name type="scientific">Pseudomonas syringae</name>
    <dbReference type="NCBI Taxonomy" id="317"/>
    <lineage>
        <taxon>Bacteria</taxon>
        <taxon>Pseudomonadati</taxon>
        <taxon>Pseudomonadota</taxon>
        <taxon>Gammaproteobacteria</taxon>
        <taxon>Pseudomonadales</taxon>
        <taxon>Pseudomonadaceae</taxon>
        <taxon>Pseudomonas</taxon>
    </lineage>
</organism>
<gene>
    <name evidence="1" type="ORF">IV01_18505</name>
</gene>
<dbReference type="PATRIC" id="fig|317.175.peg.3856"/>
<dbReference type="SUPFAM" id="SSF48371">
    <property type="entry name" value="ARM repeat"/>
    <property type="match status" value="1"/>
</dbReference>
<dbReference type="InterPro" id="IPR016024">
    <property type="entry name" value="ARM-type_fold"/>
</dbReference>
<dbReference type="RefSeq" id="WP_032630192.1">
    <property type="nucleotide sequence ID" value="NZ_JPQU01000053.1"/>
</dbReference>